<dbReference type="Gene3D" id="3.40.50.300">
    <property type="entry name" value="P-loop containing nucleotide triphosphate hydrolases"/>
    <property type="match status" value="1"/>
</dbReference>
<evidence type="ECO:0000313" key="2">
    <source>
        <dbReference type="EMBL" id="KAK9787248.1"/>
    </source>
</evidence>
<dbReference type="InterPro" id="IPR027417">
    <property type="entry name" value="P-loop_NTPase"/>
</dbReference>
<dbReference type="EMBL" id="JALJOQ010000253">
    <property type="protein sequence ID" value="KAK9787248.1"/>
    <property type="molecule type" value="Genomic_DNA"/>
</dbReference>
<sequence length="319" mass="35279">MPAPLLAAGATVAVAGIIATLFAGSDTFVDRPCEDFESYLSSQLVGQPLALQQFSDAVCDHLAKDVSTKPLVVSFHGPPGVGKSLMHSLAARALYNQKPEGALQCPGKDCAGYKVLYGLDYTATERQQQYLKLQEALVQHVRHHPNSLLVIEEYDKLDCPTRGMFRQLLENPQVFNISLGGSIVLMESNMGYDQLYQLEQEALRSGTTVQPEAASKVLKDLVFSVWREGGCEGFTDTAKSVSLINFYLPFFPLRRPHIAQLFEMKLRQRSQALALQGLPELRWQQKVVEFLTAKVDFEGEHPVEGAKEIARGGQKLEVV</sequence>
<dbReference type="GO" id="GO:0005737">
    <property type="term" value="C:cytoplasm"/>
    <property type="evidence" value="ECO:0007669"/>
    <property type="project" value="UniProtKB-ARBA"/>
</dbReference>
<dbReference type="PANTHER" id="PTHR10760:SF2">
    <property type="entry name" value="LD13476P-RELATED"/>
    <property type="match status" value="1"/>
</dbReference>
<dbReference type="AlphaFoldDB" id="A0AAW1NMZ2"/>
<reference evidence="2 3" key="1">
    <citation type="journal article" date="2024" name="Nat. Commun.">
        <title>Phylogenomics reveals the evolutionary origins of lichenization in chlorophyte algae.</title>
        <authorList>
            <person name="Puginier C."/>
            <person name="Libourel C."/>
            <person name="Otte J."/>
            <person name="Skaloud P."/>
            <person name="Haon M."/>
            <person name="Grisel S."/>
            <person name="Petersen M."/>
            <person name="Berrin J.G."/>
            <person name="Delaux P.M."/>
            <person name="Dal Grande F."/>
            <person name="Keller J."/>
        </authorList>
    </citation>
    <scope>NUCLEOTIDE SEQUENCE [LARGE SCALE GENOMIC DNA]</scope>
    <source>
        <strain evidence="2 3">SAG 2036</strain>
    </source>
</reference>
<keyword evidence="3" id="KW-1185">Reference proteome</keyword>
<accession>A0AAW1NMZ2</accession>
<proteinExistence type="inferred from homology"/>
<evidence type="ECO:0000256" key="1">
    <source>
        <dbReference type="ARBA" id="ARBA00006235"/>
    </source>
</evidence>
<dbReference type="InterPro" id="IPR010448">
    <property type="entry name" value="Torsin"/>
</dbReference>
<protein>
    <recommendedName>
        <fullName evidence="4">AAA+ ATPase domain-containing protein</fullName>
    </recommendedName>
</protein>
<evidence type="ECO:0000313" key="3">
    <source>
        <dbReference type="Proteomes" id="UP001465755"/>
    </source>
</evidence>
<dbReference type="Proteomes" id="UP001465755">
    <property type="component" value="Unassembled WGS sequence"/>
</dbReference>
<comment type="caution">
    <text evidence="2">The sequence shown here is derived from an EMBL/GenBank/DDBJ whole genome shotgun (WGS) entry which is preliminary data.</text>
</comment>
<organism evidence="2 3">
    <name type="scientific">Symbiochloris irregularis</name>
    <dbReference type="NCBI Taxonomy" id="706552"/>
    <lineage>
        <taxon>Eukaryota</taxon>
        <taxon>Viridiplantae</taxon>
        <taxon>Chlorophyta</taxon>
        <taxon>core chlorophytes</taxon>
        <taxon>Trebouxiophyceae</taxon>
        <taxon>Trebouxiales</taxon>
        <taxon>Trebouxiaceae</taxon>
        <taxon>Symbiochloris</taxon>
    </lineage>
</organism>
<dbReference type="GO" id="GO:0005524">
    <property type="term" value="F:ATP binding"/>
    <property type="evidence" value="ECO:0007669"/>
    <property type="project" value="InterPro"/>
</dbReference>
<evidence type="ECO:0008006" key="4">
    <source>
        <dbReference type="Google" id="ProtNLM"/>
    </source>
</evidence>
<dbReference type="PANTHER" id="PTHR10760">
    <property type="entry name" value="TORSIN"/>
    <property type="match status" value="1"/>
</dbReference>
<dbReference type="SUPFAM" id="SSF52540">
    <property type="entry name" value="P-loop containing nucleoside triphosphate hydrolases"/>
    <property type="match status" value="1"/>
</dbReference>
<dbReference type="Pfam" id="PF06309">
    <property type="entry name" value="Torsin"/>
    <property type="match status" value="1"/>
</dbReference>
<comment type="similarity">
    <text evidence="1">Belongs to the ClpA/ClpB family. Torsin subfamily.</text>
</comment>
<name>A0AAW1NMZ2_9CHLO</name>
<gene>
    <name evidence="2" type="ORF">WJX73_009504</name>
</gene>
<dbReference type="GO" id="GO:0016887">
    <property type="term" value="F:ATP hydrolysis activity"/>
    <property type="evidence" value="ECO:0007669"/>
    <property type="project" value="InterPro"/>
</dbReference>